<dbReference type="OrthoDB" id="5347061at2759"/>
<dbReference type="PANTHER" id="PTHR33112:SF8">
    <property type="entry name" value="HETEROKARYON INCOMPATIBILITY DOMAIN-CONTAINING PROTEIN"/>
    <property type="match status" value="1"/>
</dbReference>
<dbReference type="Proteomes" id="UP000007115">
    <property type="component" value="Unassembled WGS sequence"/>
</dbReference>
<evidence type="ECO:0000259" key="1">
    <source>
        <dbReference type="Pfam" id="PF06985"/>
    </source>
</evidence>
<comment type="caution">
    <text evidence="2">The sequence shown here is derived from an EMBL/GenBank/DDBJ whole genome shotgun (WGS) entry which is preliminary data.</text>
</comment>
<keyword evidence="3" id="KW-1185">Reference proteome</keyword>
<dbReference type="VEuPathDB" id="FungiDB:TRIVIDRAFT_230590"/>
<protein>
    <recommendedName>
        <fullName evidence="1">Heterokaryon incompatibility domain-containing protein</fullName>
    </recommendedName>
</protein>
<dbReference type="HOGENOM" id="CLU_362485_0_0_1"/>
<dbReference type="InParanoid" id="G9MR09"/>
<gene>
    <name evidence="2" type="ORF">TRIVIDRAFT_230590</name>
</gene>
<evidence type="ECO:0000313" key="3">
    <source>
        <dbReference type="Proteomes" id="UP000007115"/>
    </source>
</evidence>
<dbReference type="RefSeq" id="XP_013956752.1">
    <property type="nucleotide sequence ID" value="XM_014101277.1"/>
</dbReference>
<dbReference type="eggNOG" id="ENOG502SICY">
    <property type="taxonomic scope" value="Eukaryota"/>
</dbReference>
<feature type="domain" description="Heterokaryon incompatibility" evidence="1">
    <location>
        <begin position="256"/>
        <end position="424"/>
    </location>
</feature>
<evidence type="ECO:0000313" key="2">
    <source>
        <dbReference type="EMBL" id="EHK22536.1"/>
    </source>
</evidence>
<dbReference type="GeneID" id="25792319"/>
<dbReference type="AlphaFoldDB" id="G9MR09"/>
<sequence>MSLSRPLRYYPPEDTNNSKKPIGFENLCRVCNNFQYCEDFERVHALDGRRTQRTRIRGDAKFYIITLFTNHLLRDSKNEHGDDDDQYATIEDADRLRDCPYCRLIFNALNLFFKDGTTNWREDARECSTLCVEVKIRPGQPLVLGCQMAFIVHHEFTLLRADVEVFTLDRGSLTDSDFPCVEMEFPENEDTQKHRASEGFFRYWFRGCSNHKDATDQCYSIPNRLLYLDYDNDDVVLWERMSNPPGMPDVPERIEYATLSHTWVNTDPGVPKLLKSNIDEWKDEGRTISGLPAAIRDAARVAHLNDIHFLFVDSLCIIQDSQEDLRMQLPMMGSYFRDSILTIVAASALTVNDAFLHPPKKDWITKQLEFVAPSGAEATMTLRRKFSRPETPLDALDKSSHIVKIAPGSFRRTGPLYGRHWCLNEALLGTRVIHFTSAGVMAQCKRHDCTREGVKEYRRADWTQGMPERYGARDASELWLHAVEFHTSCEMLRAEDRLSKLSALASMSDMGIQDRYVAGLWEKSMTTGLLWEVNFRPGQTNTNKIKITLPFKKQKAPSFSWASVDTPVVWRHKHWTARPEARITGCGSIPTDPNDPCGSVDGAWIHVEGLLLECEVSQTLAGAGGDRWQLAHFICKDDRTIKTYPFVGDGALATVKSKGALELLRVRHAAKTRLRLLKKGLLGEKQRNPRLTRAFLTRNLFEYQRNVLGPKTTRGMAFVLCIRQRGDYDEMRGGMIFDRWDGLVLTRSMRYLGLFERIGCIRDLPSTMLDFNDPFYSVTIV</sequence>
<dbReference type="EMBL" id="ABDF02000006">
    <property type="protein sequence ID" value="EHK22536.1"/>
    <property type="molecule type" value="Genomic_DNA"/>
</dbReference>
<organism evidence="2 3">
    <name type="scientific">Hypocrea virens (strain Gv29-8 / FGSC 10586)</name>
    <name type="common">Gliocladium virens</name>
    <name type="synonym">Trichoderma virens</name>
    <dbReference type="NCBI Taxonomy" id="413071"/>
    <lineage>
        <taxon>Eukaryota</taxon>
        <taxon>Fungi</taxon>
        <taxon>Dikarya</taxon>
        <taxon>Ascomycota</taxon>
        <taxon>Pezizomycotina</taxon>
        <taxon>Sordariomycetes</taxon>
        <taxon>Hypocreomycetidae</taxon>
        <taxon>Hypocreales</taxon>
        <taxon>Hypocreaceae</taxon>
        <taxon>Trichoderma</taxon>
    </lineage>
</organism>
<accession>G9MR09</accession>
<proteinExistence type="predicted"/>
<dbReference type="InterPro" id="IPR010730">
    <property type="entry name" value="HET"/>
</dbReference>
<reference evidence="2 3" key="1">
    <citation type="journal article" date="2011" name="Genome Biol.">
        <title>Comparative genome sequence analysis underscores mycoparasitism as the ancestral life style of Trichoderma.</title>
        <authorList>
            <person name="Kubicek C.P."/>
            <person name="Herrera-Estrella A."/>
            <person name="Seidl-Seiboth V."/>
            <person name="Martinez D.A."/>
            <person name="Druzhinina I.S."/>
            <person name="Thon M."/>
            <person name="Zeilinger S."/>
            <person name="Casas-Flores S."/>
            <person name="Horwitz B.A."/>
            <person name="Mukherjee P.K."/>
            <person name="Mukherjee M."/>
            <person name="Kredics L."/>
            <person name="Alcaraz L.D."/>
            <person name="Aerts A."/>
            <person name="Antal Z."/>
            <person name="Atanasova L."/>
            <person name="Cervantes-Badillo M.G."/>
            <person name="Challacombe J."/>
            <person name="Chertkov O."/>
            <person name="McCluskey K."/>
            <person name="Coulpier F."/>
            <person name="Deshpande N."/>
            <person name="von Doehren H."/>
            <person name="Ebbole D.J."/>
            <person name="Esquivel-Naranjo E.U."/>
            <person name="Fekete E."/>
            <person name="Flipphi M."/>
            <person name="Glaser F."/>
            <person name="Gomez-Rodriguez E.Y."/>
            <person name="Gruber S."/>
            <person name="Han C."/>
            <person name="Henrissat B."/>
            <person name="Hermosa R."/>
            <person name="Hernandez-Onate M."/>
            <person name="Karaffa L."/>
            <person name="Kosti I."/>
            <person name="Le Crom S."/>
            <person name="Lindquist E."/>
            <person name="Lucas S."/>
            <person name="Luebeck M."/>
            <person name="Luebeck P.S."/>
            <person name="Margeot A."/>
            <person name="Metz B."/>
            <person name="Misra M."/>
            <person name="Nevalainen H."/>
            <person name="Omann M."/>
            <person name="Packer N."/>
            <person name="Perrone G."/>
            <person name="Uresti-Rivera E.E."/>
            <person name="Salamov A."/>
            <person name="Schmoll M."/>
            <person name="Seiboth B."/>
            <person name="Shapiro H."/>
            <person name="Sukno S."/>
            <person name="Tamayo-Ramos J.A."/>
            <person name="Tisch D."/>
            <person name="Wiest A."/>
            <person name="Wilkinson H.H."/>
            <person name="Zhang M."/>
            <person name="Coutinho P.M."/>
            <person name="Kenerley C.M."/>
            <person name="Monte E."/>
            <person name="Baker S.E."/>
            <person name="Grigoriev I.V."/>
        </authorList>
    </citation>
    <scope>NUCLEOTIDE SEQUENCE [LARGE SCALE GENOMIC DNA]</scope>
    <source>
        <strain evidence="3">Gv29-8 / FGSC 10586</strain>
    </source>
</reference>
<dbReference type="Pfam" id="PF06985">
    <property type="entry name" value="HET"/>
    <property type="match status" value="1"/>
</dbReference>
<name>G9MR09_HYPVG</name>
<dbReference type="OMA" id="RIGCIRN"/>
<dbReference type="PANTHER" id="PTHR33112">
    <property type="entry name" value="DOMAIN PROTEIN, PUTATIVE-RELATED"/>
    <property type="match status" value="1"/>
</dbReference>